<comment type="caution">
    <text evidence="1">The sequence shown here is derived from an EMBL/GenBank/DDBJ whole genome shotgun (WGS) entry which is preliminary data.</text>
</comment>
<protein>
    <submittedName>
        <fullName evidence="1">Uncharacterized protein</fullName>
    </submittedName>
</protein>
<dbReference type="OrthoDB" id="670826at2"/>
<organism evidence="1 2">
    <name type="scientific">Sphingobacterium siyangense</name>
    <dbReference type="NCBI Taxonomy" id="459529"/>
    <lineage>
        <taxon>Bacteria</taxon>
        <taxon>Pseudomonadati</taxon>
        <taxon>Bacteroidota</taxon>
        <taxon>Sphingobacteriia</taxon>
        <taxon>Sphingobacteriales</taxon>
        <taxon>Sphingobacteriaceae</taxon>
        <taxon>Sphingobacterium</taxon>
    </lineage>
</organism>
<dbReference type="RefSeq" id="WP_145326921.1">
    <property type="nucleotide sequence ID" value="NZ_DAMALA010000024.1"/>
</dbReference>
<reference evidence="1 2" key="1">
    <citation type="journal article" date="2015" name="Stand. Genomic Sci.">
        <title>Genomic Encyclopedia of Bacterial and Archaeal Type Strains, Phase III: the genomes of soil and plant-associated and newly described type strains.</title>
        <authorList>
            <person name="Whitman W.B."/>
            <person name="Woyke T."/>
            <person name="Klenk H.P."/>
            <person name="Zhou Y."/>
            <person name="Lilburn T.G."/>
            <person name="Beck B.J."/>
            <person name="De Vos P."/>
            <person name="Vandamme P."/>
            <person name="Eisen J.A."/>
            <person name="Garrity G."/>
            <person name="Hugenholtz P."/>
            <person name="Kyrpides N.C."/>
        </authorList>
    </citation>
    <scope>NUCLEOTIDE SEQUENCE [LARGE SCALE GENOMIC DNA]</scope>
    <source>
        <strain evidence="1 2">CGMCC 1.6855</strain>
    </source>
</reference>
<dbReference type="EMBL" id="VLKR01000001">
    <property type="protein sequence ID" value="TWI25791.1"/>
    <property type="molecule type" value="Genomic_DNA"/>
</dbReference>
<sequence>MQFCFYLLAGANNNNHKPAKDGQGNAALFGSPMGIALWSDQYIVVCDNDYNNHYYSIRVVNSYGVVTTIAGGNNPTNSSKDGIGKAAQFNGANVIAVFLSVRFGFSFRRLFYIFVHLPAII</sequence>
<evidence type="ECO:0000313" key="2">
    <source>
        <dbReference type="Proteomes" id="UP000315908"/>
    </source>
</evidence>
<dbReference type="Proteomes" id="UP000315908">
    <property type="component" value="Unassembled WGS sequence"/>
</dbReference>
<dbReference type="AlphaFoldDB" id="A0A562N1S1"/>
<dbReference type="InterPro" id="IPR011042">
    <property type="entry name" value="6-blade_b-propeller_TolB-like"/>
</dbReference>
<evidence type="ECO:0000313" key="1">
    <source>
        <dbReference type="EMBL" id="TWI25791.1"/>
    </source>
</evidence>
<proteinExistence type="predicted"/>
<accession>A0A562N1S1</accession>
<dbReference type="Gene3D" id="2.120.10.30">
    <property type="entry name" value="TolB, C-terminal domain"/>
    <property type="match status" value="1"/>
</dbReference>
<name>A0A562N1S1_9SPHI</name>
<gene>
    <name evidence="1" type="ORF">IQ31_00363</name>
</gene>